<accession>A0A0C9XJV2</accession>
<evidence type="ECO:0000313" key="1">
    <source>
        <dbReference type="EMBL" id="KIK12565.1"/>
    </source>
</evidence>
<dbReference type="Proteomes" id="UP000054018">
    <property type="component" value="Unassembled WGS sequence"/>
</dbReference>
<reference evidence="2" key="2">
    <citation type="submission" date="2015-01" db="EMBL/GenBank/DDBJ databases">
        <title>Evolutionary Origins and Diversification of the Mycorrhizal Mutualists.</title>
        <authorList>
            <consortium name="DOE Joint Genome Institute"/>
            <consortium name="Mycorrhizal Genomics Consortium"/>
            <person name="Kohler A."/>
            <person name="Kuo A."/>
            <person name="Nagy L.G."/>
            <person name="Floudas D."/>
            <person name="Copeland A."/>
            <person name="Barry K.W."/>
            <person name="Cichocki N."/>
            <person name="Veneault-Fourrey C."/>
            <person name="LaButti K."/>
            <person name="Lindquist E.A."/>
            <person name="Lipzen A."/>
            <person name="Lundell T."/>
            <person name="Morin E."/>
            <person name="Murat C."/>
            <person name="Riley R."/>
            <person name="Ohm R."/>
            <person name="Sun H."/>
            <person name="Tunlid A."/>
            <person name="Henrissat B."/>
            <person name="Grigoriev I.V."/>
            <person name="Hibbett D.S."/>
            <person name="Martin F."/>
        </authorList>
    </citation>
    <scope>NUCLEOTIDE SEQUENCE [LARGE SCALE GENOMIC DNA]</scope>
    <source>
        <strain evidence="2">441</strain>
    </source>
</reference>
<dbReference type="HOGENOM" id="CLU_3015091_0_0_1"/>
<dbReference type="AlphaFoldDB" id="A0A0C9XJV2"/>
<keyword evidence="2" id="KW-1185">Reference proteome</keyword>
<reference evidence="1 2" key="1">
    <citation type="submission" date="2014-04" db="EMBL/GenBank/DDBJ databases">
        <authorList>
            <consortium name="DOE Joint Genome Institute"/>
            <person name="Kuo A."/>
            <person name="Kohler A."/>
            <person name="Costa M.D."/>
            <person name="Nagy L.G."/>
            <person name="Floudas D."/>
            <person name="Copeland A."/>
            <person name="Barry K.W."/>
            <person name="Cichocki N."/>
            <person name="Veneault-Fourrey C."/>
            <person name="LaButti K."/>
            <person name="Lindquist E.A."/>
            <person name="Lipzen A."/>
            <person name="Lundell T."/>
            <person name="Morin E."/>
            <person name="Murat C."/>
            <person name="Sun H."/>
            <person name="Tunlid A."/>
            <person name="Henrissat B."/>
            <person name="Grigoriev I.V."/>
            <person name="Hibbett D.S."/>
            <person name="Martin F."/>
            <person name="Nordberg H.P."/>
            <person name="Cantor M.N."/>
            <person name="Hua S.X."/>
        </authorList>
    </citation>
    <scope>NUCLEOTIDE SEQUENCE [LARGE SCALE GENOMIC DNA]</scope>
    <source>
        <strain evidence="1 2">441</strain>
    </source>
</reference>
<organism evidence="1 2">
    <name type="scientific">Pisolithus microcarpus 441</name>
    <dbReference type="NCBI Taxonomy" id="765257"/>
    <lineage>
        <taxon>Eukaryota</taxon>
        <taxon>Fungi</taxon>
        <taxon>Dikarya</taxon>
        <taxon>Basidiomycota</taxon>
        <taxon>Agaricomycotina</taxon>
        <taxon>Agaricomycetes</taxon>
        <taxon>Agaricomycetidae</taxon>
        <taxon>Boletales</taxon>
        <taxon>Sclerodermatineae</taxon>
        <taxon>Pisolithaceae</taxon>
        <taxon>Pisolithus</taxon>
    </lineage>
</organism>
<sequence>MLPLLVESTLPVLSLRALSGYAPEKRTSTAVTCVPYRLASFVVFGEPAPIPSEQAA</sequence>
<protein>
    <submittedName>
        <fullName evidence="1">Uncharacterized protein</fullName>
    </submittedName>
</protein>
<gene>
    <name evidence="1" type="ORF">PISMIDRAFT_689362</name>
</gene>
<evidence type="ECO:0000313" key="2">
    <source>
        <dbReference type="Proteomes" id="UP000054018"/>
    </source>
</evidence>
<proteinExistence type="predicted"/>
<name>A0A0C9XJV2_9AGAM</name>
<dbReference type="EMBL" id="KN834071">
    <property type="protein sequence ID" value="KIK12565.1"/>
    <property type="molecule type" value="Genomic_DNA"/>
</dbReference>